<dbReference type="EMBL" id="CP080776">
    <property type="protein sequence ID" value="UWP94638.1"/>
    <property type="molecule type" value="Genomic_DNA"/>
</dbReference>
<evidence type="ECO:0000313" key="10">
    <source>
        <dbReference type="Proteomes" id="UP001057991"/>
    </source>
</evidence>
<dbReference type="GO" id="GO:0016887">
    <property type="term" value="F:ATP hydrolysis activity"/>
    <property type="evidence" value="ECO:0007669"/>
    <property type="project" value="InterPro"/>
</dbReference>
<accession>A0A9Q9LYN3</accession>
<dbReference type="SUPFAM" id="SSF52540">
    <property type="entry name" value="P-loop containing nucleoside triphosphate hydrolases"/>
    <property type="match status" value="1"/>
</dbReference>
<dbReference type="GO" id="GO:0005886">
    <property type="term" value="C:plasma membrane"/>
    <property type="evidence" value="ECO:0007669"/>
    <property type="project" value="UniProtKB-SubCell"/>
</dbReference>
<protein>
    <submittedName>
        <fullName evidence="9">ABC transporter ATP-binding protein</fullName>
    </submittedName>
</protein>
<dbReference type="Gene3D" id="3.40.50.300">
    <property type="entry name" value="P-loop containing nucleotide triphosphate hydrolases"/>
    <property type="match status" value="1"/>
</dbReference>
<dbReference type="PANTHER" id="PTHR43297:SF2">
    <property type="entry name" value="DIPEPTIDE TRANSPORT ATP-BINDING PROTEIN DPPD"/>
    <property type="match status" value="1"/>
</dbReference>
<keyword evidence="6 9" id="KW-0067">ATP-binding</keyword>
<evidence type="ECO:0000256" key="7">
    <source>
        <dbReference type="ARBA" id="ARBA00023136"/>
    </source>
</evidence>
<dbReference type="PROSITE" id="PS00211">
    <property type="entry name" value="ABC_TRANSPORTER_1"/>
    <property type="match status" value="1"/>
</dbReference>
<evidence type="ECO:0000256" key="3">
    <source>
        <dbReference type="ARBA" id="ARBA00022448"/>
    </source>
</evidence>
<evidence type="ECO:0000256" key="6">
    <source>
        <dbReference type="ARBA" id="ARBA00022840"/>
    </source>
</evidence>
<evidence type="ECO:0000256" key="4">
    <source>
        <dbReference type="ARBA" id="ARBA00022475"/>
    </source>
</evidence>
<dbReference type="InterPro" id="IPR003439">
    <property type="entry name" value="ABC_transporter-like_ATP-bd"/>
</dbReference>
<gene>
    <name evidence="9" type="ORF">K3X48_10470</name>
</gene>
<keyword evidence="7" id="KW-0472">Membrane</keyword>
<dbReference type="GO" id="GO:0005524">
    <property type="term" value="F:ATP binding"/>
    <property type="evidence" value="ECO:0007669"/>
    <property type="project" value="UniProtKB-KW"/>
</dbReference>
<proteinExistence type="inferred from homology"/>
<keyword evidence="5" id="KW-0547">Nucleotide-binding</keyword>
<dbReference type="PROSITE" id="PS50893">
    <property type="entry name" value="ABC_TRANSPORTER_2"/>
    <property type="match status" value="1"/>
</dbReference>
<evidence type="ECO:0000256" key="5">
    <source>
        <dbReference type="ARBA" id="ARBA00022741"/>
    </source>
</evidence>
<evidence type="ECO:0000256" key="1">
    <source>
        <dbReference type="ARBA" id="ARBA00004417"/>
    </source>
</evidence>
<feature type="domain" description="ABC transporter" evidence="8">
    <location>
        <begin position="5"/>
        <end position="246"/>
    </location>
</feature>
<dbReference type="InterPro" id="IPR003593">
    <property type="entry name" value="AAA+_ATPase"/>
</dbReference>
<reference evidence="9" key="1">
    <citation type="submission" date="2021-08" db="EMBL/GenBank/DDBJ databases">
        <authorList>
            <person name="Nwanade C."/>
            <person name="Wang M."/>
            <person name="Masoudi A."/>
            <person name="Yu Z."/>
            <person name="Liu J."/>
        </authorList>
    </citation>
    <scope>NUCLEOTIDE SEQUENCE</scope>
    <source>
        <strain evidence="9">S056</strain>
    </source>
</reference>
<dbReference type="Proteomes" id="UP001057991">
    <property type="component" value="Chromosome"/>
</dbReference>
<dbReference type="InterPro" id="IPR017871">
    <property type="entry name" value="ABC_transporter-like_CS"/>
</dbReference>
<evidence type="ECO:0000313" key="9">
    <source>
        <dbReference type="EMBL" id="UWP94638.1"/>
    </source>
</evidence>
<evidence type="ECO:0000256" key="2">
    <source>
        <dbReference type="ARBA" id="ARBA00005417"/>
    </source>
</evidence>
<evidence type="ECO:0000259" key="8">
    <source>
        <dbReference type="PROSITE" id="PS50893"/>
    </source>
</evidence>
<name>A0A9Q9LYN3_9RHOB</name>
<dbReference type="RefSeq" id="WP_259805662.1">
    <property type="nucleotide sequence ID" value="NZ_CP080776.1"/>
</dbReference>
<dbReference type="SMART" id="SM00382">
    <property type="entry name" value="AAA"/>
    <property type="match status" value="1"/>
</dbReference>
<sequence length="255" mass="27046">MVEILSVKELSVVNRAGQVLLDNVGFSLNRGQRMGLVGASGCGKSLTAAVLCGLLRPPLSVAAGQVRIDGQDVLGLSASAWRRMRGRRIFQIFQSPGTALTPGRRIRSQLAEAARLAGDNEQASVNRALDAVALPQRVTDCFPYQLSGGMKQRVLIAMALILRPRILIADEPTTGLDVLTEREVLGALNTMADETGATLLFISHDLRAVQAVAERTLIMQQGRLVEDARIDQLAVSGVAAARDLAGAAAALQGQC</sequence>
<keyword evidence="3" id="KW-0813">Transport</keyword>
<keyword evidence="4" id="KW-1003">Cell membrane</keyword>
<dbReference type="PANTHER" id="PTHR43297">
    <property type="entry name" value="OLIGOPEPTIDE TRANSPORT ATP-BINDING PROTEIN APPD"/>
    <property type="match status" value="1"/>
</dbReference>
<dbReference type="AlphaFoldDB" id="A0A9Q9LYN3"/>
<dbReference type="CDD" id="cd03257">
    <property type="entry name" value="ABC_NikE_OppD_transporters"/>
    <property type="match status" value="1"/>
</dbReference>
<dbReference type="Pfam" id="PF00005">
    <property type="entry name" value="ABC_tran"/>
    <property type="match status" value="1"/>
</dbReference>
<dbReference type="InterPro" id="IPR027417">
    <property type="entry name" value="P-loop_NTPase"/>
</dbReference>
<organism evidence="9 10">
    <name type="scientific">Aliiroseovarius crassostreae</name>
    <dbReference type="NCBI Taxonomy" id="154981"/>
    <lineage>
        <taxon>Bacteria</taxon>
        <taxon>Pseudomonadati</taxon>
        <taxon>Pseudomonadota</taxon>
        <taxon>Alphaproteobacteria</taxon>
        <taxon>Rhodobacterales</taxon>
        <taxon>Paracoccaceae</taxon>
        <taxon>Aliiroseovarius</taxon>
    </lineage>
</organism>
<comment type="similarity">
    <text evidence="2">Belongs to the ABC transporter superfamily.</text>
</comment>
<dbReference type="InterPro" id="IPR050388">
    <property type="entry name" value="ABC_Ni/Peptide_Import"/>
</dbReference>
<comment type="subcellular location">
    <subcellularLocation>
        <location evidence="1">Cell inner membrane</location>
        <topology evidence="1">Peripheral membrane protein</topology>
    </subcellularLocation>
</comment>